<gene>
    <name evidence="1" type="primary">Acey_s0004.g1704</name>
    <name evidence="1" type="ORF">Y032_0004g1704</name>
</gene>
<evidence type="ECO:0000313" key="1">
    <source>
        <dbReference type="EMBL" id="EYC30661.1"/>
    </source>
</evidence>
<comment type="caution">
    <text evidence="1">The sequence shown here is derived from an EMBL/GenBank/DDBJ whole genome shotgun (WGS) entry which is preliminary data.</text>
</comment>
<dbReference type="AlphaFoldDB" id="A0A016VTM3"/>
<dbReference type="EMBL" id="JARK01001340">
    <property type="protein sequence ID" value="EYC30661.1"/>
    <property type="molecule type" value="Genomic_DNA"/>
</dbReference>
<sequence length="73" mass="8303">MAVRRTFSPTLPGALYIKFRVIFLQEDEVRAIQICPYATGTTFHLSGSMVAPTTWKPGKQEAIIWRRSFPTLC</sequence>
<organism evidence="1 2">
    <name type="scientific">Ancylostoma ceylanicum</name>
    <dbReference type="NCBI Taxonomy" id="53326"/>
    <lineage>
        <taxon>Eukaryota</taxon>
        <taxon>Metazoa</taxon>
        <taxon>Ecdysozoa</taxon>
        <taxon>Nematoda</taxon>
        <taxon>Chromadorea</taxon>
        <taxon>Rhabditida</taxon>
        <taxon>Rhabditina</taxon>
        <taxon>Rhabditomorpha</taxon>
        <taxon>Strongyloidea</taxon>
        <taxon>Ancylostomatidae</taxon>
        <taxon>Ancylostomatinae</taxon>
        <taxon>Ancylostoma</taxon>
    </lineage>
</organism>
<reference evidence="2" key="1">
    <citation type="journal article" date="2015" name="Nat. Genet.">
        <title>The genome and transcriptome of the zoonotic hookworm Ancylostoma ceylanicum identify infection-specific gene families.</title>
        <authorList>
            <person name="Schwarz E.M."/>
            <person name="Hu Y."/>
            <person name="Antoshechkin I."/>
            <person name="Miller M.M."/>
            <person name="Sternberg P.W."/>
            <person name="Aroian R.V."/>
        </authorList>
    </citation>
    <scope>NUCLEOTIDE SEQUENCE</scope>
    <source>
        <strain evidence="2">HY135</strain>
    </source>
</reference>
<proteinExistence type="predicted"/>
<evidence type="ECO:0000313" key="2">
    <source>
        <dbReference type="Proteomes" id="UP000024635"/>
    </source>
</evidence>
<accession>A0A016VTM3</accession>
<protein>
    <submittedName>
        <fullName evidence="1">Uncharacterized protein</fullName>
    </submittedName>
</protein>
<keyword evidence="2" id="KW-1185">Reference proteome</keyword>
<name>A0A016VTM3_9BILA</name>
<dbReference type="Proteomes" id="UP000024635">
    <property type="component" value="Unassembled WGS sequence"/>
</dbReference>